<comment type="similarity">
    <text evidence="2 11">Belongs to the G-protein coupled receptor 1 family.</text>
</comment>
<evidence type="ECO:0000259" key="14">
    <source>
        <dbReference type="PROSITE" id="PS50262"/>
    </source>
</evidence>
<reference evidence="15" key="2">
    <citation type="submission" date="2010-05" db="EMBL/GenBank/DDBJ databases">
        <authorList>
            <person name="Almeida L.G."/>
            <person name="Nicolas M.F."/>
            <person name="Souza R.C."/>
            <person name="Vasconcelos A.T.R."/>
        </authorList>
    </citation>
    <scope>NUCLEOTIDE SEQUENCE</scope>
</reference>
<keyword evidence="10 11" id="KW-0807">Transducer</keyword>
<evidence type="ECO:0000313" key="17">
    <source>
        <dbReference type="Proteomes" id="UP000000673"/>
    </source>
</evidence>
<accession>W5J6F9</accession>
<dbReference type="PANTHER" id="PTHR24248">
    <property type="entry name" value="ADRENERGIC RECEPTOR-RELATED G-PROTEIN COUPLED RECEPTOR"/>
    <property type="match status" value="1"/>
</dbReference>
<keyword evidence="6 11" id="KW-0297">G-protein coupled receptor</keyword>
<feature type="transmembrane region" description="Helical" evidence="13">
    <location>
        <begin position="153"/>
        <end position="174"/>
    </location>
</feature>
<comment type="subcellular location">
    <subcellularLocation>
        <location evidence="1">Cell membrane</location>
        <topology evidence="1">Multi-pass membrane protein</topology>
    </subcellularLocation>
</comment>
<dbReference type="Gene3D" id="1.20.1070.10">
    <property type="entry name" value="Rhodopsin 7-helix transmembrane proteins"/>
    <property type="match status" value="2"/>
</dbReference>
<evidence type="ECO:0000256" key="4">
    <source>
        <dbReference type="ARBA" id="ARBA00022692"/>
    </source>
</evidence>
<dbReference type="GO" id="GO:0004989">
    <property type="term" value="F:octopamine receptor activity"/>
    <property type="evidence" value="ECO:0007669"/>
    <property type="project" value="InterPro"/>
</dbReference>
<organism evidence="15">
    <name type="scientific">Anopheles darlingi</name>
    <name type="common">Mosquito</name>
    <dbReference type="NCBI Taxonomy" id="43151"/>
    <lineage>
        <taxon>Eukaryota</taxon>
        <taxon>Metazoa</taxon>
        <taxon>Ecdysozoa</taxon>
        <taxon>Arthropoda</taxon>
        <taxon>Hexapoda</taxon>
        <taxon>Insecta</taxon>
        <taxon>Pterygota</taxon>
        <taxon>Neoptera</taxon>
        <taxon>Endopterygota</taxon>
        <taxon>Diptera</taxon>
        <taxon>Nematocera</taxon>
        <taxon>Culicoidea</taxon>
        <taxon>Culicidae</taxon>
        <taxon>Anophelinae</taxon>
        <taxon>Anopheles</taxon>
    </lineage>
</organism>
<feature type="transmembrane region" description="Helical" evidence="13">
    <location>
        <begin position="78"/>
        <end position="104"/>
    </location>
</feature>
<dbReference type="VEuPathDB" id="VectorBase:ADAR2_006533"/>
<gene>
    <name evidence="15" type="ORF">AND_009398</name>
</gene>
<keyword evidence="4 11" id="KW-0812">Transmembrane</keyword>
<dbReference type="eggNOG" id="KOG3656">
    <property type="taxonomic scope" value="Eukaryota"/>
</dbReference>
<evidence type="ECO:0000256" key="3">
    <source>
        <dbReference type="ARBA" id="ARBA00022475"/>
    </source>
</evidence>
<dbReference type="Proteomes" id="UP000000673">
    <property type="component" value="Unassembled WGS sequence"/>
</dbReference>
<evidence type="ECO:0000256" key="7">
    <source>
        <dbReference type="ARBA" id="ARBA00023136"/>
    </source>
</evidence>
<keyword evidence="7 13" id="KW-0472">Membrane</keyword>
<dbReference type="GO" id="GO:0005886">
    <property type="term" value="C:plasma membrane"/>
    <property type="evidence" value="ECO:0007669"/>
    <property type="project" value="UniProtKB-SubCell"/>
</dbReference>
<feature type="transmembrane region" description="Helical" evidence="13">
    <location>
        <begin position="622"/>
        <end position="644"/>
    </location>
</feature>
<evidence type="ECO:0000256" key="11">
    <source>
        <dbReference type="RuleBase" id="RU000688"/>
    </source>
</evidence>
<dbReference type="SMART" id="SM01381">
    <property type="entry name" value="7TM_GPCR_Srsx"/>
    <property type="match status" value="1"/>
</dbReference>
<dbReference type="OMA" id="CDIMCCT"/>
<feature type="region of interest" description="Disordered" evidence="12">
    <location>
        <begin position="475"/>
        <end position="504"/>
    </location>
</feature>
<dbReference type="EnsemblMetazoa" id="ADAC009398-RA">
    <property type="protein sequence ID" value="ADAC009398-PA"/>
    <property type="gene ID" value="ADAC009398"/>
</dbReference>
<feature type="region of interest" description="Disordered" evidence="12">
    <location>
        <begin position="292"/>
        <end position="437"/>
    </location>
</feature>
<sequence length="660" mass="70232">MATVRWYAGSAGGPFDGTMTTTTTTTTSPGDQLLAIMVGNGTDPMDDELMLDGGCPKPDDTLYPSMIGIDLAVPQWEAIGTALILTLIIIITIVGNILVILSVFTYKPLRIVQNFFIVSLAVADLTVAILVLPLNVAYSLLGRWEFGIHVCKMWLTSDVLCCTASILNLCAIALDRYWAITDPINYAQKRTLERVLALIAGVWVLSLLISSPPLIGWNDWPDEFSSEFPCQLTSNQGYVIYSSLGSFFIPLAIMTIVYIEIYIATRRRLRERAQASKINTLASRSIGMVTTGAGAGNAGASVTADKDSKHQHHHHHHQQQHAHHQHHPQADQESISSETNNHNEHTSVGPPPTDGCIETMTNRSKSRSKVSRFGAYVGRALGRGGGGGGGRGRTGSSSSSSGNNNNSSNSNRKHRKQIGDTQSGGGDGGGTGTAADASTAAGGRLLTMHPHEEDSVTDNPDNSGSGESAKILVEPHQQPAADEQPPGAPATMASNCDTPAAGSDLEAGPAVTAVKNGTNARTVVVGFAESTTELGPGAASTTDLNGTVTGTVTGIGTGGPGPSPGGINQFIEEKQKISLSKERRAARTLGIIMGVFVVCWLPFFLMYVILPFCPSCCPTNKLINFITWLGYINSALNPIIYTIFNLDYRRAFKRLLGIKQ</sequence>
<dbReference type="PROSITE" id="PS00237">
    <property type="entry name" value="G_PROTEIN_RECEP_F1_1"/>
    <property type="match status" value="1"/>
</dbReference>
<dbReference type="InterPro" id="IPR002002">
    <property type="entry name" value="Octopmn_rcpt"/>
</dbReference>
<evidence type="ECO:0000256" key="13">
    <source>
        <dbReference type="SAM" id="Phobius"/>
    </source>
</evidence>
<feature type="transmembrane region" description="Helical" evidence="13">
    <location>
        <begin position="589"/>
        <end position="610"/>
    </location>
</feature>
<reference evidence="15" key="3">
    <citation type="journal article" date="2013" name="Nucleic Acids Res.">
        <title>The genome of Anopheles darlingi, the main neotropical malaria vector.</title>
        <authorList>
            <person name="Marinotti O."/>
            <person name="Cerqueira G.C."/>
            <person name="de Almeida L.G."/>
            <person name="Ferro M.I."/>
            <person name="Loreto E.L."/>
            <person name="Zaha A."/>
            <person name="Teixeira S.M."/>
            <person name="Wespiser A.R."/>
            <person name="Almeida E Silva A."/>
            <person name="Schlindwein A.D."/>
            <person name="Pacheco A.C."/>
            <person name="Silva A.L."/>
            <person name="Graveley B.R."/>
            <person name="Walenz B.P."/>
            <person name="Lima Bde A."/>
            <person name="Ribeiro C.A."/>
            <person name="Nunes-Silva C.G."/>
            <person name="de Carvalho C.R."/>
            <person name="Soares C.M."/>
            <person name="de Menezes C.B."/>
            <person name="Matiolli C."/>
            <person name="Caffrey D."/>
            <person name="Araujo D.A."/>
            <person name="de Oliveira D.M."/>
            <person name="Golenbock D."/>
            <person name="Grisard E.C."/>
            <person name="Fantinatti-Garboggini F."/>
            <person name="de Carvalho F.M."/>
            <person name="Barcellos F.G."/>
            <person name="Prosdocimi F."/>
            <person name="May G."/>
            <person name="Azevedo Junior G.M."/>
            <person name="Guimaraes G.M."/>
            <person name="Goldman G.H."/>
            <person name="Padilha I.Q."/>
            <person name="Batista Jda S."/>
            <person name="Ferro J.A."/>
            <person name="Ribeiro J.M."/>
            <person name="Fietto J.L."/>
            <person name="Dabbas K.M."/>
            <person name="Cerdeira L."/>
            <person name="Agnez-Lima L.F."/>
            <person name="Brocchi M."/>
            <person name="de Carvalho M.O."/>
            <person name="Teixeira Mde M."/>
            <person name="Diniz Maia Mde M."/>
            <person name="Goldman M.H."/>
            <person name="Cruz Schneider M.P."/>
            <person name="Felipe M.S."/>
            <person name="Hungria M."/>
            <person name="Nicolas M.F."/>
            <person name="Pereira M."/>
            <person name="Montes M.A."/>
            <person name="Cantao M.E."/>
            <person name="Vincentz M."/>
            <person name="Rafael M.S."/>
            <person name="Silverman N."/>
            <person name="Stoco P.H."/>
            <person name="Souza R.C."/>
            <person name="Vicentini R."/>
            <person name="Gazzinelli R.T."/>
            <person name="Neves Rde O."/>
            <person name="Silva R."/>
            <person name="Astolfi-Filho S."/>
            <person name="Maciel T.E."/>
            <person name="Urmenyi T.P."/>
            <person name="Tadei W.P."/>
            <person name="Camargo E.P."/>
            <person name="de Vasconcelos A.T."/>
        </authorList>
    </citation>
    <scope>NUCLEOTIDE SEQUENCE</scope>
</reference>
<feature type="compositionally biased region" description="Low complexity" evidence="12">
    <location>
        <begin position="394"/>
        <end position="410"/>
    </location>
</feature>
<feature type="compositionally biased region" description="Gly residues" evidence="12">
    <location>
        <begin position="422"/>
        <end position="432"/>
    </location>
</feature>
<dbReference type="AlphaFoldDB" id="W5J6F9"/>
<evidence type="ECO:0000256" key="9">
    <source>
        <dbReference type="ARBA" id="ARBA00023180"/>
    </source>
</evidence>
<feature type="domain" description="G-protein coupled receptors family 1 profile" evidence="14">
    <location>
        <begin position="95"/>
        <end position="641"/>
    </location>
</feature>
<feature type="transmembrane region" description="Helical" evidence="13">
    <location>
        <begin position="238"/>
        <end position="263"/>
    </location>
</feature>
<dbReference type="InterPro" id="IPR017452">
    <property type="entry name" value="GPCR_Rhodpsn_7TM"/>
</dbReference>
<feature type="compositionally biased region" description="Gly residues" evidence="12">
    <location>
        <begin position="381"/>
        <end position="393"/>
    </location>
</feature>
<dbReference type="FunFam" id="1.20.1070.10:FF:000248">
    <property type="entry name" value="5-hydroxytryptamine receptor 1A-beta"/>
    <property type="match status" value="1"/>
</dbReference>
<evidence type="ECO:0000256" key="10">
    <source>
        <dbReference type="ARBA" id="ARBA00023224"/>
    </source>
</evidence>
<evidence type="ECO:0000256" key="6">
    <source>
        <dbReference type="ARBA" id="ARBA00023040"/>
    </source>
</evidence>
<evidence type="ECO:0000256" key="1">
    <source>
        <dbReference type="ARBA" id="ARBA00004651"/>
    </source>
</evidence>
<reference evidence="16" key="4">
    <citation type="submission" date="2015-06" db="UniProtKB">
        <authorList>
            <consortium name="EnsemblMetazoa"/>
        </authorList>
    </citation>
    <scope>IDENTIFICATION</scope>
</reference>
<dbReference type="VEuPathDB" id="VectorBase:ADAC009398"/>
<evidence type="ECO:0000256" key="2">
    <source>
        <dbReference type="ARBA" id="ARBA00010663"/>
    </source>
</evidence>
<feature type="compositionally biased region" description="Polar residues" evidence="12">
    <location>
        <begin position="331"/>
        <end position="340"/>
    </location>
</feature>
<dbReference type="PANTHER" id="PTHR24248:SF174">
    <property type="entry name" value="TYRAMINE_OCTOPAMINE RECEPTOR"/>
    <property type="match status" value="1"/>
</dbReference>
<evidence type="ECO:0000256" key="5">
    <source>
        <dbReference type="ARBA" id="ARBA00022989"/>
    </source>
</evidence>
<evidence type="ECO:0000313" key="15">
    <source>
        <dbReference type="EMBL" id="ETN58983.1"/>
    </source>
</evidence>
<keyword evidence="3" id="KW-1003">Cell membrane</keyword>
<dbReference type="PRINTS" id="PR00664">
    <property type="entry name" value="OCTOPAMINER"/>
</dbReference>
<feature type="compositionally biased region" description="Basic residues" evidence="12">
    <location>
        <begin position="309"/>
        <end position="327"/>
    </location>
</feature>
<dbReference type="Pfam" id="PF00001">
    <property type="entry name" value="7tm_1"/>
    <property type="match status" value="1"/>
</dbReference>
<evidence type="ECO:0000256" key="12">
    <source>
        <dbReference type="SAM" id="MobiDB-lite"/>
    </source>
</evidence>
<reference evidence="15 17" key="1">
    <citation type="journal article" date="2010" name="BMC Genomics">
        <title>Combination of measures distinguishes pre-miRNAs from other stem-loops in the genome of the newly sequenced Anopheles darlingi.</title>
        <authorList>
            <person name="Mendes N.D."/>
            <person name="Freitas A.T."/>
            <person name="Vasconcelos A.T."/>
            <person name="Sagot M.F."/>
        </authorList>
    </citation>
    <scope>NUCLEOTIDE SEQUENCE</scope>
</reference>
<proteinExistence type="inferred from homology"/>
<feature type="transmembrane region" description="Helical" evidence="13">
    <location>
        <begin position="195"/>
        <end position="218"/>
    </location>
</feature>
<evidence type="ECO:0000256" key="8">
    <source>
        <dbReference type="ARBA" id="ARBA00023170"/>
    </source>
</evidence>
<keyword evidence="5 13" id="KW-1133">Transmembrane helix</keyword>
<feature type="transmembrane region" description="Helical" evidence="13">
    <location>
        <begin position="116"/>
        <end position="141"/>
    </location>
</feature>
<keyword evidence="9" id="KW-0325">Glycoprotein</keyword>
<dbReference type="InterPro" id="IPR000276">
    <property type="entry name" value="GPCR_Rhodpsn"/>
</dbReference>
<dbReference type="HOGENOM" id="CLU_009579_11_1_1"/>
<keyword evidence="8 11" id="KW-0675">Receptor</keyword>
<dbReference type="SUPFAM" id="SSF81321">
    <property type="entry name" value="Family A G protein-coupled receptor-like"/>
    <property type="match status" value="1"/>
</dbReference>
<dbReference type="STRING" id="43151.W5J6F9"/>
<evidence type="ECO:0000313" key="16">
    <source>
        <dbReference type="EnsemblMetazoa" id="ADAC009398-PA"/>
    </source>
</evidence>
<dbReference type="EMBL" id="ADMH02002105">
    <property type="protein sequence ID" value="ETN58983.1"/>
    <property type="molecule type" value="Genomic_DNA"/>
</dbReference>
<dbReference type="FunCoup" id="W5J6F9">
    <property type="interactions" value="132"/>
</dbReference>
<dbReference type="SMR" id="W5J6F9"/>
<name>W5J6F9_ANODA</name>
<dbReference type="PRINTS" id="PR00237">
    <property type="entry name" value="GPCRRHODOPSN"/>
</dbReference>
<keyword evidence="17" id="KW-1185">Reference proteome</keyword>
<protein>
    <submittedName>
        <fullName evidence="15">Tyramine/octopamine receptor</fullName>
    </submittedName>
</protein>
<dbReference type="PROSITE" id="PS50262">
    <property type="entry name" value="G_PROTEIN_RECEP_F1_2"/>
    <property type="match status" value="1"/>
</dbReference>